<dbReference type="OrthoDB" id="441444at2759"/>
<dbReference type="GO" id="GO:0005840">
    <property type="term" value="C:ribosome"/>
    <property type="evidence" value="ECO:0007669"/>
    <property type="project" value="UniProtKB-KW"/>
</dbReference>
<dbReference type="InterPro" id="IPR005290">
    <property type="entry name" value="Ribosomal_uS15_bac-type"/>
</dbReference>
<evidence type="ECO:0000313" key="5">
    <source>
        <dbReference type="EMBL" id="KIJ09934.1"/>
    </source>
</evidence>
<accession>A0A0C9SQV2</accession>
<organism evidence="5 6">
    <name type="scientific">Paxillus involutus ATCC 200175</name>
    <dbReference type="NCBI Taxonomy" id="664439"/>
    <lineage>
        <taxon>Eukaryota</taxon>
        <taxon>Fungi</taxon>
        <taxon>Dikarya</taxon>
        <taxon>Basidiomycota</taxon>
        <taxon>Agaricomycotina</taxon>
        <taxon>Agaricomycetes</taxon>
        <taxon>Agaricomycetidae</taxon>
        <taxon>Boletales</taxon>
        <taxon>Paxilineae</taxon>
        <taxon>Paxillaceae</taxon>
        <taxon>Paxillus</taxon>
    </lineage>
</organism>
<dbReference type="Gene3D" id="1.10.287.10">
    <property type="entry name" value="S15/NS1, RNA-binding"/>
    <property type="match status" value="1"/>
</dbReference>
<reference evidence="6" key="2">
    <citation type="submission" date="2015-01" db="EMBL/GenBank/DDBJ databases">
        <title>Evolutionary Origins and Diversification of the Mycorrhizal Mutualists.</title>
        <authorList>
            <consortium name="DOE Joint Genome Institute"/>
            <consortium name="Mycorrhizal Genomics Consortium"/>
            <person name="Kohler A."/>
            <person name="Kuo A."/>
            <person name="Nagy L.G."/>
            <person name="Floudas D."/>
            <person name="Copeland A."/>
            <person name="Barry K.W."/>
            <person name="Cichocki N."/>
            <person name="Veneault-Fourrey C."/>
            <person name="LaButti K."/>
            <person name="Lindquist E.A."/>
            <person name="Lipzen A."/>
            <person name="Lundell T."/>
            <person name="Morin E."/>
            <person name="Murat C."/>
            <person name="Riley R."/>
            <person name="Ohm R."/>
            <person name="Sun H."/>
            <person name="Tunlid A."/>
            <person name="Henrissat B."/>
            <person name="Grigoriev I.V."/>
            <person name="Hibbett D.S."/>
            <person name="Martin F."/>
        </authorList>
    </citation>
    <scope>NUCLEOTIDE SEQUENCE [LARGE SCALE GENOMIC DNA]</scope>
    <source>
        <strain evidence="6">ATCC 200175</strain>
    </source>
</reference>
<dbReference type="HAMAP" id="MF_01343_B">
    <property type="entry name" value="Ribosomal_uS15_B"/>
    <property type="match status" value="1"/>
</dbReference>
<evidence type="ECO:0000256" key="2">
    <source>
        <dbReference type="ARBA" id="ARBA00022980"/>
    </source>
</evidence>
<dbReference type="Pfam" id="PF00312">
    <property type="entry name" value="Ribosomal_S15"/>
    <property type="match status" value="1"/>
</dbReference>
<protein>
    <recommendedName>
        <fullName evidence="7">30S ribosomal protein S15</fullName>
    </recommendedName>
</protein>
<comment type="similarity">
    <text evidence="1 4">Belongs to the universal ribosomal protein uS15 family.</text>
</comment>
<dbReference type="PANTHER" id="PTHR23321">
    <property type="entry name" value="RIBOSOMAL PROTEIN S15, BACTERIAL AND ORGANELLAR"/>
    <property type="match status" value="1"/>
</dbReference>
<dbReference type="EMBL" id="KN819425">
    <property type="protein sequence ID" value="KIJ09934.1"/>
    <property type="molecule type" value="Genomic_DNA"/>
</dbReference>
<dbReference type="PROSITE" id="PS00362">
    <property type="entry name" value="RIBOSOMAL_S15"/>
    <property type="match status" value="1"/>
</dbReference>
<keyword evidence="6" id="KW-1185">Reference proteome</keyword>
<dbReference type="SUPFAM" id="SSF47060">
    <property type="entry name" value="S15/NS1 RNA-binding domain"/>
    <property type="match status" value="1"/>
</dbReference>
<evidence type="ECO:0000256" key="3">
    <source>
        <dbReference type="ARBA" id="ARBA00023274"/>
    </source>
</evidence>
<dbReference type="GO" id="GO:1990904">
    <property type="term" value="C:ribonucleoprotein complex"/>
    <property type="evidence" value="ECO:0007669"/>
    <property type="project" value="UniProtKB-KW"/>
</dbReference>
<dbReference type="PANTHER" id="PTHR23321:SF26">
    <property type="entry name" value="SMALL RIBOSOMAL SUBUNIT PROTEIN US15M"/>
    <property type="match status" value="1"/>
</dbReference>
<dbReference type="GO" id="GO:0005737">
    <property type="term" value="C:cytoplasm"/>
    <property type="evidence" value="ECO:0007669"/>
    <property type="project" value="UniProtKB-ARBA"/>
</dbReference>
<dbReference type="HOGENOM" id="CLU_063745_0_0_1"/>
<dbReference type="CDD" id="cd00353">
    <property type="entry name" value="Ribosomal_S15p_S13e"/>
    <property type="match status" value="1"/>
</dbReference>
<keyword evidence="2 4" id="KW-0689">Ribosomal protein</keyword>
<gene>
    <name evidence="5" type="ORF">PAXINDRAFT_177496</name>
</gene>
<evidence type="ECO:0000256" key="4">
    <source>
        <dbReference type="RuleBase" id="RU003919"/>
    </source>
</evidence>
<dbReference type="InterPro" id="IPR000589">
    <property type="entry name" value="Ribosomal_uS15"/>
</dbReference>
<dbReference type="AlphaFoldDB" id="A0A0C9SQV2"/>
<reference evidence="5 6" key="1">
    <citation type="submission" date="2014-06" db="EMBL/GenBank/DDBJ databases">
        <authorList>
            <consortium name="DOE Joint Genome Institute"/>
            <person name="Kuo A."/>
            <person name="Kohler A."/>
            <person name="Nagy L.G."/>
            <person name="Floudas D."/>
            <person name="Copeland A."/>
            <person name="Barry K.W."/>
            <person name="Cichocki N."/>
            <person name="Veneault-Fourrey C."/>
            <person name="LaButti K."/>
            <person name="Lindquist E.A."/>
            <person name="Lipzen A."/>
            <person name="Lundell T."/>
            <person name="Morin E."/>
            <person name="Murat C."/>
            <person name="Sun H."/>
            <person name="Tunlid A."/>
            <person name="Henrissat B."/>
            <person name="Grigoriev I.V."/>
            <person name="Hibbett D.S."/>
            <person name="Martin F."/>
            <person name="Nordberg H.P."/>
            <person name="Cantor M.N."/>
            <person name="Hua S.X."/>
        </authorList>
    </citation>
    <scope>NUCLEOTIDE SEQUENCE [LARGE SCALE GENOMIC DNA]</scope>
    <source>
        <strain evidence="5 6">ATCC 200175</strain>
    </source>
</reference>
<dbReference type="GO" id="GO:0006412">
    <property type="term" value="P:translation"/>
    <property type="evidence" value="ECO:0007669"/>
    <property type="project" value="InterPro"/>
</dbReference>
<evidence type="ECO:0000313" key="6">
    <source>
        <dbReference type="Proteomes" id="UP000053647"/>
    </source>
</evidence>
<dbReference type="SMART" id="SM01387">
    <property type="entry name" value="Ribosomal_S15"/>
    <property type="match status" value="1"/>
</dbReference>
<dbReference type="NCBIfam" id="TIGR00952">
    <property type="entry name" value="S15_bact"/>
    <property type="match status" value="1"/>
</dbReference>
<proteinExistence type="inferred from homology"/>
<keyword evidence="3 4" id="KW-0687">Ribonucleoprotein</keyword>
<sequence>MFRSFTTQASRCIASSSRAELHTSVICRAKFQRPKKTVSKVQAKLDRKQGKDAARLYAVLGSEYNGEDKWPGCDLQKTILTQDALYATDQQPQVLNFAEGTVEIPPHLNYGIGGGEGKKLLFEVLPTLTAENGATTFDENTVKETEEAMAEELQKANMFAKVVDLRNANARGLAYENRRRVIVTFSTPEQPHDTGRSEVQAALLTMQIRNLWSHLLEFRKDVNNRRALRRLVHQRSKVLRYLKRLDRDRYEAVLPRLGLDEGSVEGELVI</sequence>
<evidence type="ECO:0000256" key="1">
    <source>
        <dbReference type="ARBA" id="ARBA00008434"/>
    </source>
</evidence>
<dbReference type="InterPro" id="IPR009068">
    <property type="entry name" value="uS15_NS1_RNA-bd_sf"/>
</dbReference>
<evidence type="ECO:0008006" key="7">
    <source>
        <dbReference type="Google" id="ProtNLM"/>
    </source>
</evidence>
<name>A0A0C9SQV2_PAXIN</name>
<dbReference type="GO" id="GO:0003735">
    <property type="term" value="F:structural constituent of ribosome"/>
    <property type="evidence" value="ECO:0007669"/>
    <property type="project" value="InterPro"/>
</dbReference>
<dbReference type="Proteomes" id="UP000053647">
    <property type="component" value="Unassembled WGS sequence"/>
</dbReference>